<organism evidence="1">
    <name type="scientific">Salmonella enterica</name>
    <name type="common">Salmonella choleraesuis</name>
    <dbReference type="NCBI Taxonomy" id="28901"/>
    <lineage>
        <taxon>Bacteria</taxon>
        <taxon>Pseudomonadati</taxon>
        <taxon>Pseudomonadota</taxon>
        <taxon>Gammaproteobacteria</taxon>
        <taxon>Enterobacterales</taxon>
        <taxon>Enterobacteriaceae</taxon>
        <taxon>Salmonella</taxon>
    </lineage>
</organism>
<dbReference type="NCBIfam" id="NF041484">
    <property type="entry name" value="membrane_YmiC"/>
    <property type="match status" value="1"/>
</dbReference>
<dbReference type="InterPro" id="IPR048209">
    <property type="entry name" value="YmiC-like"/>
</dbReference>
<reference evidence="1" key="1">
    <citation type="journal article" date="2018" name="Genome Biol.">
        <title>SKESA: strategic k-mer extension for scrupulous assemblies.</title>
        <authorList>
            <person name="Souvorov A."/>
            <person name="Agarwala R."/>
            <person name="Lipman D.J."/>
        </authorList>
    </citation>
    <scope>NUCLEOTIDE SEQUENCE</scope>
    <source>
        <strain evidence="1">MA.8719/97</strain>
    </source>
</reference>
<gene>
    <name evidence="1" type="ORF">G8N22_000424</name>
</gene>
<protein>
    <submittedName>
        <fullName evidence="1">Uncharacterized protein</fullName>
    </submittedName>
</protein>
<evidence type="ECO:0000313" key="1">
    <source>
        <dbReference type="EMBL" id="HAF5732061.1"/>
    </source>
</evidence>
<sequence length="57" mass="6663">MLTSNIKYWSWTGAFILSLLFWGRVNLDCRLISSKPDNALFIGLFHLRSSPVRFLLF</sequence>
<dbReference type="AlphaFoldDB" id="A0A749PF59"/>
<accession>A0A749PF59</accession>
<proteinExistence type="predicted"/>
<dbReference type="EMBL" id="DAAVTR010000002">
    <property type="protein sequence ID" value="HAF5732061.1"/>
    <property type="molecule type" value="Genomic_DNA"/>
</dbReference>
<reference evidence="1" key="2">
    <citation type="submission" date="2020-02" db="EMBL/GenBank/DDBJ databases">
        <authorList>
            <consortium name="NCBI Pathogen Detection Project"/>
        </authorList>
    </citation>
    <scope>NUCLEOTIDE SEQUENCE</scope>
    <source>
        <strain evidence="1">MA.8719/97</strain>
    </source>
</reference>
<comment type="caution">
    <text evidence="1">The sequence shown here is derived from an EMBL/GenBank/DDBJ whole genome shotgun (WGS) entry which is preliminary data.</text>
</comment>
<name>A0A749PF59_SALER</name>